<dbReference type="RefSeq" id="WP_100284715.1">
    <property type="nucleotide sequence ID" value="NZ_CP024924.1"/>
</dbReference>
<dbReference type="EMBL" id="CP024924">
    <property type="protein sequence ID" value="ATY34929.1"/>
    <property type="molecule type" value="Genomic_DNA"/>
</dbReference>
<dbReference type="Proteomes" id="UP000229081">
    <property type="component" value="Plasmid unnamed"/>
</dbReference>
<dbReference type="OrthoDB" id="1495368at2"/>
<keyword evidence="2" id="KW-1185">Reference proteome</keyword>
<protein>
    <recommendedName>
        <fullName evidence="3">DUF3768 domain-containing protein</fullName>
    </recommendedName>
</protein>
<geneLocation type="plasmid" evidence="1 2">
    <name>unnamed</name>
</geneLocation>
<reference evidence="1 2" key="1">
    <citation type="submission" date="2017-11" db="EMBL/GenBank/DDBJ databases">
        <title>Complete genome sequence of Sphingomonas sp. Strain Cra20, a psychrotolerant potential plant growth promoting rhizobacteria.</title>
        <authorList>
            <person name="Luo Y."/>
        </authorList>
    </citation>
    <scope>NUCLEOTIDE SEQUENCE [LARGE SCALE GENOMIC DNA]</scope>
    <source>
        <strain evidence="1 2">Cra20</strain>
        <plasmid evidence="1 2">unnamed</plasmid>
    </source>
</reference>
<organism evidence="1 2">
    <name type="scientific">Sphingomonas psychrotolerans</name>
    <dbReference type="NCBI Taxonomy" id="1327635"/>
    <lineage>
        <taxon>Bacteria</taxon>
        <taxon>Pseudomonadati</taxon>
        <taxon>Pseudomonadota</taxon>
        <taxon>Alphaproteobacteria</taxon>
        <taxon>Sphingomonadales</taxon>
        <taxon>Sphingomonadaceae</taxon>
        <taxon>Sphingomonas</taxon>
    </lineage>
</organism>
<evidence type="ECO:0000313" key="1">
    <source>
        <dbReference type="EMBL" id="ATY34929.1"/>
    </source>
</evidence>
<dbReference type="AlphaFoldDB" id="A0A2K8MSD6"/>
<gene>
    <name evidence="1" type="ORF">CVN68_22745</name>
</gene>
<dbReference type="KEGG" id="sphc:CVN68_22745"/>
<dbReference type="InterPro" id="IPR022243">
    <property type="entry name" value="DUF3768"/>
</dbReference>
<accession>A0A2K8MSD6</accession>
<dbReference type="Pfam" id="PF12599">
    <property type="entry name" value="DUF3768"/>
    <property type="match status" value="1"/>
</dbReference>
<sequence length="116" mass="12824">MTDDISRIARLNDRVRLGLDRNARIVMTATCLATLAGDDRRASEALAQAKVLAAIRGYVFNPEDGGERARGELVIAGHTVRFTIDYYDRSLEWGSEDPADPLVTTRVMTIMLPSDD</sequence>
<name>A0A2K8MSD6_9SPHN</name>
<evidence type="ECO:0000313" key="2">
    <source>
        <dbReference type="Proteomes" id="UP000229081"/>
    </source>
</evidence>
<keyword evidence="1" id="KW-0614">Plasmid</keyword>
<evidence type="ECO:0008006" key="3">
    <source>
        <dbReference type="Google" id="ProtNLM"/>
    </source>
</evidence>
<proteinExistence type="predicted"/>